<organism evidence="1 2">
    <name type="scientific">Paraglaciecola psychrophila 170</name>
    <dbReference type="NCBI Taxonomy" id="1129794"/>
    <lineage>
        <taxon>Bacteria</taxon>
        <taxon>Pseudomonadati</taxon>
        <taxon>Pseudomonadota</taxon>
        <taxon>Gammaproteobacteria</taxon>
        <taxon>Alteromonadales</taxon>
        <taxon>Alteromonadaceae</taxon>
        <taxon>Paraglaciecola</taxon>
    </lineage>
</organism>
<evidence type="ECO:0000313" key="2">
    <source>
        <dbReference type="Proteomes" id="UP000011864"/>
    </source>
</evidence>
<dbReference type="AlphaFoldDB" id="K6YY40"/>
<sequence length="41" mass="4594">MSQQQLIDQAHYGLFTQASSDELKANVKSMVQTSDPKRLAK</sequence>
<dbReference type="Proteomes" id="UP000011864">
    <property type="component" value="Chromosome"/>
</dbReference>
<dbReference type="KEGG" id="gps:C427_0310"/>
<dbReference type="HOGENOM" id="CLU_3274029_0_0_6"/>
<dbReference type="EMBL" id="CP003837">
    <property type="protein sequence ID" value="AGH42420.1"/>
    <property type="molecule type" value="Genomic_DNA"/>
</dbReference>
<dbReference type="RefSeq" id="WP_007637932.1">
    <property type="nucleotide sequence ID" value="NC_020514.1"/>
</dbReference>
<proteinExistence type="predicted"/>
<accession>K6YY40</accession>
<protein>
    <submittedName>
        <fullName evidence="1">Uncharacterized protein</fullName>
    </submittedName>
</protein>
<evidence type="ECO:0000313" key="1">
    <source>
        <dbReference type="EMBL" id="AGH42420.1"/>
    </source>
</evidence>
<gene>
    <name evidence="1" type="ORF">C427_0310</name>
</gene>
<name>K6YY40_9ALTE</name>
<reference evidence="1 2" key="1">
    <citation type="journal article" date="2013" name="Genome Announc.">
        <title>Complete Genome Sequence of Glaciecola psychrophila Strain 170T.</title>
        <authorList>
            <person name="Yin J."/>
            <person name="Chen J."/>
            <person name="Liu G."/>
            <person name="Yu Y."/>
            <person name="Song L."/>
            <person name="Wang X."/>
            <person name="Qu X."/>
        </authorList>
    </citation>
    <scope>NUCLEOTIDE SEQUENCE [LARGE SCALE GENOMIC DNA]</scope>
    <source>
        <strain evidence="1 2">170</strain>
    </source>
</reference>
<dbReference type="PATRIC" id="fig|1129794.4.peg.305"/>
<dbReference type="STRING" id="1129794.C427_0310"/>
<keyword evidence="2" id="KW-1185">Reference proteome</keyword>